<accession>A0ABQ1FTX8</accession>
<dbReference type="CDD" id="cd01949">
    <property type="entry name" value="GGDEF"/>
    <property type="match status" value="1"/>
</dbReference>
<dbReference type="PANTHER" id="PTHR45138">
    <property type="entry name" value="REGULATORY COMPONENTS OF SENSORY TRANSDUCTION SYSTEM"/>
    <property type="match status" value="1"/>
</dbReference>
<dbReference type="PANTHER" id="PTHR45138:SF9">
    <property type="entry name" value="DIGUANYLATE CYCLASE DGCM-RELATED"/>
    <property type="match status" value="1"/>
</dbReference>
<dbReference type="PROSITE" id="PS50887">
    <property type="entry name" value="GGDEF"/>
    <property type="match status" value="1"/>
</dbReference>
<evidence type="ECO:0000259" key="5">
    <source>
        <dbReference type="PROSITE" id="PS50887"/>
    </source>
</evidence>
<sequence length="237" mass="25962">MTFSLFATTCIVLAYVQWCQAAIMLGWVDVGIPLNDVADVVSLRIGIALLALAPLTVGSINISRNKLLLELKKTVTYDSLTGILSRAAFLKKAKAELSRSAAVLLLLDIDHFKSVNDQFGHHVGDTALVAFCQAIKSELRERDLFGRLGGEEFSVLASNVPREEALQFAQRLCRKVEETSIVLADQKILRITVSIGVVTSQSQETRSLTDLLITADERLYKAKAGGRNRAVWEEGTS</sequence>
<dbReference type="Gene3D" id="3.30.70.270">
    <property type="match status" value="1"/>
</dbReference>
<comment type="pathway">
    <text evidence="1">Purine metabolism; 3',5'-cyclic di-GMP biosynthesis.</text>
</comment>
<dbReference type="InterPro" id="IPR050469">
    <property type="entry name" value="Diguanylate_Cyclase"/>
</dbReference>
<dbReference type="EMBL" id="BMFZ01000001">
    <property type="protein sequence ID" value="GGA30658.1"/>
    <property type="molecule type" value="Genomic_DNA"/>
</dbReference>
<gene>
    <name evidence="6" type="ORF">GCM10011328_01510</name>
</gene>
<feature type="domain" description="GGDEF" evidence="5">
    <location>
        <begin position="100"/>
        <end position="235"/>
    </location>
</feature>
<evidence type="ECO:0000256" key="4">
    <source>
        <dbReference type="SAM" id="Phobius"/>
    </source>
</evidence>
<feature type="transmembrane region" description="Helical" evidence="4">
    <location>
        <begin position="45"/>
        <end position="63"/>
    </location>
</feature>
<dbReference type="SMART" id="SM00267">
    <property type="entry name" value="GGDEF"/>
    <property type="match status" value="1"/>
</dbReference>
<dbReference type="Proteomes" id="UP000627464">
    <property type="component" value="Unassembled WGS sequence"/>
</dbReference>
<keyword evidence="4" id="KW-0472">Membrane</keyword>
<protein>
    <recommendedName>
        <fullName evidence="2">diguanylate cyclase</fullName>
        <ecNumber evidence="2">2.7.7.65</ecNumber>
    </recommendedName>
</protein>
<dbReference type="InterPro" id="IPR029787">
    <property type="entry name" value="Nucleotide_cyclase"/>
</dbReference>
<dbReference type="EC" id="2.7.7.65" evidence="2"/>
<organism evidence="6 7">
    <name type="scientific">Hafnia psychrotolerans</name>
    <dbReference type="NCBI Taxonomy" id="1477018"/>
    <lineage>
        <taxon>Bacteria</taxon>
        <taxon>Pseudomonadati</taxon>
        <taxon>Pseudomonadota</taxon>
        <taxon>Gammaproteobacteria</taxon>
        <taxon>Enterobacterales</taxon>
        <taxon>Hafniaceae</taxon>
        <taxon>Hafnia</taxon>
    </lineage>
</organism>
<proteinExistence type="predicted"/>
<dbReference type="Pfam" id="PF00990">
    <property type="entry name" value="GGDEF"/>
    <property type="match status" value="1"/>
</dbReference>
<dbReference type="SUPFAM" id="SSF55073">
    <property type="entry name" value="Nucleotide cyclase"/>
    <property type="match status" value="1"/>
</dbReference>
<keyword evidence="4" id="KW-1133">Transmembrane helix</keyword>
<dbReference type="InterPro" id="IPR043128">
    <property type="entry name" value="Rev_trsase/Diguanyl_cyclase"/>
</dbReference>
<keyword evidence="7" id="KW-1185">Reference proteome</keyword>
<dbReference type="InterPro" id="IPR000160">
    <property type="entry name" value="GGDEF_dom"/>
</dbReference>
<evidence type="ECO:0000256" key="2">
    <source>
        <dbReference type="ARBA" id="ARBA00012528"/>
    </source>
</evidence>
<evidence type="ECO:0000256" key="3">
    <source>
        <dbReference type="ARBA" id="ARBA00034247"/>
    </source>
</evidence>
<evidence type="ECO:0000313" key="7">
    <source>
        <dbReference type="Proteomes" id="UP000627464"/>
    </source>
</evidence>
<comment type="caution">
    <text evidence="6">The sequence shown here is derived from an EMBL/GenBank/DDBJ whole genome shotgun (WGS) entry which is preliminary data.</text>
</comment>
<comment type="catalytic activity">
    <reaction evidence="3">
        <text>2 GTP = 3',3'-c-di-GMP + 2 diphosphate</text>
        <dbReference type="Rhea" id="RHEA:24898"/>
        <dbReference type="ChEBI" id="CHEBI:33019"/>
        <dbReference type="ChEBI" id="CHEBI:37565"/>
        <dbReference type="ChEBI" id="CHEBI:58805"/>
        <dbReference type="EC" id="2.7.7.65"/>
    </reaction>
</comment>
<evidence type="ECO:0000313" key="6">
    <source>
        <dbReference type="EMBL" id="GGA30658.1"/>
    </source>
</evidence>
<name>A0ABQ1FTX8_9GAMM</name>
<evidence type="ECO:0000256" key="1">
    <source>
        <dbReference type="ARBA" id="ARBA00004665"/>
    </source>
</evidence>
<keyword evidence="4" id="KW-0812">Transmembrane</keyword>
<dbReference type="NCBIfam" id="TIGR00254">
    <property type="entry name" value="GGDEF"/>
    <property type="match status" value="1"/>
</dbReference>
<reference evidence="7" key="1">
    <citation type="journal article" date="2019" name="Int. J. Syst. Evol. Microbiol.">
        <title>The Global Catalogue of Microorganisms (GCM) 10K type strain sequencing project: providing services to taxonomists for standard genome sequencing and annotation.</title>
        <authorList>
            <consortium name="The Broad Institute Genomics Platform"/>
            <consortium name="The Broad Institute Genome Sequencing Center for Infectious Disease"/>
            <person name="Wu L."/>
            <person name="Ma J."/>
        </authorList>
    </citation>
    <scope>NUCLEOTIDE SEQUENCE [LARGE SCALE GENOMIC DNA]</scope>
    <source>
        <strain evidence="7">CGMCC 1.12806</strain>
    </source>
</reference>